<evidence type="ECO:0000313" key="5">
    <source>
        <dbReference type="Proteomes" id="UP000693970"/>
    </source>
</evidence>
<evidence type="ECO:0000259" key="2">
    <source>
        <dbReference type="PROSITE" id="PS51114"/>
    </source>
</evidence>
<dbReference type="GO" id="GO:0005634">
    <property type="term" value="C:nucleus"/>
    <property type="evidence" value="ECO:0007669"/>
    <property type="project" value="TreeGrafter"/>
</dbReference>
<evidence type="ECO:0000313" key="4">
    <source>
        <dbReference type="EMBL" id="KAG7343849.1"/>
    </source>
</evidence>
<gene>
    <name evidence="4" type="ORF">IV203_021857</name>
    <name evidence="3" type="ORF">IV203_033438</name>
</gene>
<reference evidence="3" key="2">
    <citation type="submission" date="2021-04" db="EMBL/GenBank/DDBJ databases">
        <authorList>
            <person name="Podell S."/>
        </authorList>
    </citation>
    <scope>NUCLEOTIDE SEQUENCE</scope>
    <source>
        <strain evidence="3">Hildebrandi</strain>
    </source>
</reference>
<proteinExistence type="predicted"/>
<dbReference type="EMBL" id="JAGRRH010000023">
    <property type="protein sequence ID" value="KAG7343849.1"/>
    <property type="molecule type" value="Genomic_DNA"/>
</dbReference>
<dbReference type="GO" id="GO:0061630">
    <property type="term" value="F:ubiquitin protein ligase activity"/>
    <property type="evidence" value="ECO:0007669"/>
    <property type="project" value="TreeGrafter"/>
</dbReference>
<dbReference type="OrthoDB" id="8062037at2759"/>
<comment type="caution">
    <text evidence="3">The sequence shown here is derived from an EMBL/GenBank/DDBJ whole genome shotgun (WGS) entry which is preliminary data.</text>
</comment>
<dbReference type="EMBL" id="JAGRRH010000079">
    <property type="protein sequence ID" value="KAG7337593.1"/>
    <property type="molecule type" value="Genomic_DNA"/>
</dbReference>
<feature type="compositionally biased region" description="Polar residues" evidence="1">
    <location>
        <begin position="543"/>
        <end position="557"/>
    </location>
</feature>
<sequence length="604" mass="68523">MSTFQDESTDCAICLEPLIQTDGSDESENNIIPNKVLTLQCGHKWHYDCLVQQLQTAQSMTTSHGHNQRLIFTGCQCAKCGRICEHEELEHLTRATDRLRVKVDALLEEQLQSDAPDLWKTICQERSEDLGQERSEDHGKSAKDTLLDEARRKYAFYLCSHCKEPYFGGTIECADEFALESTSAPPEQRLCTACAPQSQVVCRNPQEHGRFLIWKCRYCCQPSTHVCYGNVHFCDSCHQRNSQRVQEMQHHQQHLQRNQQVRPPPLEPIPCLGKSCCFPKRNRASIYHDNGPSPTDCEQVYSCAFCESSGERGILHMEPGSNNLLVNPSGELGLDGWKQLNRSISWEVEESELPLNATTTTNFVSSFMDCVMLQEVKLSQLLQPPQQWPGPIRIEVSARYMGRTDCPSVFRMEALLSWGRQRGNSFVGSERMAVLARDSTPTLDAPPDYWETARLELILHPSQLQQYFRANGDLSLHVVVIGKDGRFWQGRFGSKVASISARILGTPNELDSLLIPAAMQQSQEHTNAAQQPSHQRPADTRPQEGQSRSLRQDQQPPGTFPDRNLQNQNTFERFFRDFLLPAIIFALLAWLATDGAEYRGRNQI</sequence>
<dbReference type="PANTHER" id="PTHR45943:SF2">
    <property type="entry name" value="RING-TYPE DOMAIN-CONTAINING PROTEIN"/>
    <property type="match status" value="1"/>
</dbReference>
<dbReference type="PROSITE" id="PS51114">
    <property type="entry name" value="FBA"/>
    <property type="match status" value="1"/>
</dbReference>
<feature type="region of interest" description="Disordered" evidence="1">
    <location>
        <begin position="520"/>
        <end position="566"/>
    </location>
</feature>
<feature type="domain" description="FBA" evidence="2">
    <location>
        <begin position="314"/>
        <end position="505"/>
    </location>
</feature>
<dbReference type="SMART" id="SM00184">
    <property type="entry name" value="RING"/>
    <property type="match status" value="1"/>
</dbReference>
<name>A0A9K3K732_9STRA</name>
<dbReference type="InterPro" id="IPR001841">
    <property type="entry name" value="Znf_RING"/>
</dbReference>
<reference evidence="3" key="1">
    <citation type="journal article" date="2021" name="Sci. Rep.">
        <title>Diploid genomic architecture of Nitzschia inconspicua, an elite biomass production diatom.</title>
        <authorList>
            <person name="Oliver A."/>
            <person name="Podell S."/>
            <person name="Pinowska A."/>
            <person name="Traller J.C."/>
            <person name="Smith S.R."/>
            <person name="McClure R."/>
            <person name="Beliaev A."/>
            <person name="Bohutskyi P."/>
            <person name="Hill E.A."/>
            <person name="Rabines A."/>
            <person name="Zheng H."/>
            <person name="Allen L.Z."/>
            <person name="Kuo A."/>
            <person name="Grigoriev I.V."/>
            <person name="Allen A.E."/>
            <person name="Hazlebeck D."/>
            <person name="Allen E.E."/>
        </authorList>
    </citation>
    <scope>NUCLEOTIDE SEQUENCE</scope>
    <source>
        <strain evidence="3">Hildebrandi</strain>
    </source>
</reference>
<keyword evidence="5" id="KW-1185">Reference proteome</keyword>
<organism evidence="3 5">
    <name type="scientific">Nitzschia inconspicua</name>
    <dbReference type="NCBI Taxonomy" id="303405"/>
    <lineage>
        <taxon>Eukaryota</taxon>
        <taxon>Sar</taxon>
        <taxon>Stramenopiles</taxon>
        <taxon>Ochrophyta</taxon>
        <taxon>Bacillariophyta</taxon>
        <taxon>Bacillariophyceae</taxon>
        <taxon>Bacillariophycidae</taxon>
        <taxon>Bacillariales</taxon>
        <taxon>Bacillariaceae</taxon>
        <taxon>Nitzschia</taxon>
    </lineage>
</organism>
<evidence type="ECO:0000313" key="3">
    <source>
        <dbReference type="EMBL" id="KAG7337593.1"/>
    </source>
</evidence>
<dbReference type="AlphaFoldDB" id="A0A9K3K732"/>
<accession>A0A9K3K732</accession>
<feature type="compositionally biased region" description="Polar residues" evidence="1">
    <location>
        <begin position="520"/>
        <end position="534"/>
    </location>
</feature>
<dbReference type="GO" id="GO:0005886">
    <property type="term" value="C:plasma membrane"/>
    <property type="evidence" value="ECO:0007669"/>
    <property type="project" value="TreeGrafter"/>
</dbReference>
<dbReference type="SMART" id="SM01198">
    <property type="entry name" value="FBA"/>
    <property type="match status" value="1"/>
</dbReference>
<protein>
    <submittedName>
        <fullName evidence="3">F-box domain containing protein</fullName>
    </submittedName>
</protein>
<dbReference type="InterPro" id="IPR007397">
    <property type="entry name" value="F-box-assoc_dom"/>
</dbReference>
<dbReference type="PANTHER" id="PTHR45943">
    <property type="entry name" value="E3 UBIQUITIN-PROTEIN LIGASE MYCBP2"/>
    <property type="match status" value="1"/>
</dbReference>
<evidence type="ECO:0000256" key="1">
    <source>
        <dbReference type="SAM" id="MobiDB-lite"/>
    </source>
</evidence>
<dbReference type="Proteomes" id="UP000693970">
    <property type="component" value="Unassembled WGS sequence"/>
</dbReference>